<feature type="region of interest" description="Disordered" evidence="1">
    <location>
        <begin position="1"/>
        <end position="40"/>
    </location>
</feature>
<reference evidence="2 3" key="1">
    <citation type="submission" date="2019-03" db="EMBL/GenBank/DDBJ databases">
        <title>First draft genome of Liparis tanakae, snailfish: a comprehensive survey of snailfish specific genes.</title>
        <authorList>
            <person name="Kim W."/>
            <person name="Song I."/>
            <person name="Jeong J.-H."/>
            <person name="Kim D."/>
            <person name="Kim S."/>
            <person name="Ryu S."/>
            <person name="Song J.Y."/>
            <person name="Lee S.K."/>
        </authorList>
    </citation>
    <scope>NUCLEOTIDE SEQUENCE [LARGE SCALE GENOMIC DNA]</scope>
    <source>
        <tissue evidence="2">Muscle</tissue>
    </source>
</reference>
<organism evidence="2 3">
    <name type="scientific">Liparis tanakae</name>
    <name type="common">Tanaka's snailfish</name>
    <dbReference type="NCBI Taxonomy" id="230148"/>
    <lineage>
        <taxon>Eukaryota</taxon>
        <taxon>Metazoa</taxon>
        <taxon>Chordata</taxon>
        <taxon>Craniata</taxon>
        <taxon>Vertebrata</taxon>
        <taxon>Euteleostomi</taxon>
        <taxon>Actinopterygii</taxon>
        <taxon>Neopterygii</taxon>
        <taxon>Teleostei</taxon>
        <taxon>Neoteleostei</taxon>
        <taxon>Acanthomorphata</taxon>
        <taxon>Eupercaria</taxon>
        <taxon>Perciformes</taxon>
        <taxon>Cottioidei</taxon>
        <taxon>Cottales</taxon>
        <taxon>Liparidae</taxon>
        <taxon>Liparis</taxon>
    </lineage>
</organism>
<protein>
    <submittedName>
        <fullName evidence="2">Uncharacterized protein</fullName>
    </submittedName>
</protein>
<sequence>MNLFQRHPDAHITSHHTAAHRQCDVRRGPPPVLSSRGRCSFSASQPLSLSASQPLSFSASQPLSLSASQPLSLSASQPLSFSASQPLSLSASQPLSRLKRRRGIVRLQAARVIIL</sequence>
<accession>A0A4Z2EKP4</accession>
<feature type="compositionally biased region" description="Basic and acidic residues" evidence="1">
    <location>
        <begin position="1"/>
        <end position="12"/>
    </location>
</feature>
<evidence type="ECO:0000313" key="3">
    <source>
        <dbReference type="Proteomes" id="UP000314294"/>
    </source>
</evidence>
<evidence type="ECO:0000256" key="1">
    <source>
        <dbReference type="SAM" id="MobiDB-lite"/>
    </source>
</evidence>
<dbReference type="AlphaFoldDB" id="A0A4Z2EKP4"/>
<comment type="caution">
    <text evidence="2">The sequence shown here is derived from an EMBL/GenBank/DDBJ whole genome shotgun (WGS) entry which is preliminary data.</text>
</comment>
<name>A0A4Z2EKP4_9TELE</name>
<evidence type="ECO:0000313" key="2">
    <source>
        <dbReference type="EMBL" id="TNN29456.1"/>
    </source>
</evidence>
<keyword evidence="3" id="KW-1185">Reference proteome</keyword>
<dbReference type="EMBL" id="SRLO01005630">
    <property type="protein sequence ID" value="TNN29456.1"/>
    <property type="molecule type" value="Genomic_DNA"/>
</dbReference>
<proteinExistence type="predicted"/>
<gene>
    <name evidence="2" type="ORF">EYF80_060393</name>
</gene>
<dbReference type="Proteomes" id="UP000314294">
    <property type="component" value="Unassembled WGS sequence"/>
</dbReference>